<protein>
    <submittedName>
        <fullName evidence="1">Uncharacterized protein</fullName>
    </submittedName>
</protein>
<dbReference type="Proteomes" id="UP001314170">
    <property type="component" value="Unassembled WGS sequence"/>
</dbReference>
<sequence>MVCIHDNINLVTEKVFPSEISSPSETYKTWVLNGRWLGPIEWQLKFGHASAKGTSTRNFNNQEIQNARISTVTRKTSVEPHVQARETYGSNKNEGIVTWKLVDSTKLIAHGVAKRLAKSGTSRPLNLIFIKFQSTTGMGSLAGFKLAGQLHV</sequence>
<name>A0AAV1S5P3_9ROSI</name>
<reference evidence="1 2" key="1">
    <citation type="submission" date="2024-01" db="EMBL/GenBank/DDBJ databases">
        <authorList>
            <person name="Waweru B."/>
        </authorList>
    </citation>
    <scope>NUCLEOTIDE SEQUENCE [LARGE SCALE GENOMIC DNA]</scope>
</reference>
<evidence type="ECO:0000313" key="2">
    <source>
        <dbReference type="Proteomes" id="UP001314170"/>
    </source>
</evidence>
<dbReference type="AlphaFoldDB" id="A0AAV1S5P3"/>
<accession>A0AAV1S5P3</accession>
<proteinExistence type="predicted"/>
<gene>
    <name evidence="1" type="ORF">DCAF_LOCUS19442</name>
</gene>
<dbReference type="EMBL" id="CAWUPB010001173">
    <property type="protein sequence ID" value="CAK7346764.1"/>
    <property type="molecule type" value="Genomic_DNA"/>
</dbReference>
<organism evidence="1 2">
    <name type="scientific">Dovyalis caffra</name>
    <dbReference type="NCBI Taxonomy" id="77055"/>
    <lineage>
        <taxon>Eukaryota</taxon>
        <taxon>Viridiplantae</taxon>
        <taxon>Streptophyta</taxon>
        <taxon>Embryophyta</taxon>
        <taxon>Tracheophyta</taxon>
        <taxon>Spermatophyta</taxon>
        <taxon>Magnoliopsida</taxon>
        <taxon>eudicotyledons</taxon>
        <taxon>Gunneridae</taxon>
        <taxon>Pentapetalae</taxon>
        <taxon>rosids</taxon>
        <taxon>fabids</taxon>
        <taxon>Malpighiales</taxon>
        <taxon>Salicaceae</taxon>
        <taxon>Flacourtieae</taxon>
        <taxon>Dovyalis</taxon>
    </lineage>
</organism>
<keyword evidence="2" id="KW-1185">Reference proteome</keyword>
<evidence type="ECO:0000313" key="1">
    <source>
        <dbReference type="EMBL" id="CAK7346764.1"/>
    </source>
</evidence>
<comment type="caution">
    <text evidence="1">The sequence shown here is derived from an EMBL/GenBank/DDBJ whole genome shotgun (WGS) entry which is preliminary data.</text>
</comment>